<protein>
    <submittedName>
        <fullName evidence="2">Uncharacterized protein</fullName>
    </submittedName>
</protein>
<organism evidence="2 3">
    <name type="scientific">Lentzea atacamensis</name>
    <dbReference type="NCBI Taxonomy" id="531938"/>
    <lineage>
        <taxon>Bacteria</taxon>
        <taxon>Bacillati</taxon>
        <taxon>Actinomycetota</taxon>
        <taxon>Actinomycetes</taxon>
        <taxon>Pseudonocardiales</taxon>
        <taxon>Pseudonocardiaceae</taxon>
        <taxon>Lentzea</taxon>
    </lineage>
</organism>
<gene>
    <name evidence="2" type="ORF">C8D87_11330</name>
</gene>
<feature type="compositionally biased region" description="Basic and acidic residues" evidence="1">
    <location>
        <begin position="318"/>
        <end position="327"/>
    </location>
</feature>
<dbReference type="Proteomes" id="UP000248714">
    <property type="component" value="Unassembled WGS sequence"/>
</dbReference>
<feature type="compositionally biased region" description="Polar residues" evidence="1">
    <location>
        <begin position="165"/>
        <end position="175"/>
    </location>
</feature>
<feature type="compositionally biased region" description="Polar residues" evidence="1">
    <location>
        <begin position="71"/>
        <end position="80"/>
    </location>
</feature>
<feature type="region of interest" description="Disordered" evidence="1">
    <location>
        <begin position="303"/>
        <end position="327"/>
    </location>
</feature>
<feature type="compositionally biased region" description="Basic residues" evidence="1">
    <location>
        <begin position="122"/>
        <end position="135"/>
    </location>
</feature>
<comment type="caution">
    <text evidence="2">The sequence shown here is derived from an EMBL/GenBank/DDBJ whole genome shotgun (WGS) entry which is preliminary data.</text>
</comment>
<feature type="compositionally biased region" description="Low complexity" evidence="1">
    <location>
        <begin position="305"/>
        <end position="317"/>
    </location>
</feature>
<feature type="region of interest" description="Disordered" evidence="1">
    <location>
        <begin position="21"/>
        <end position="180"/>
    </location>
</feature>
<feature type="compositionally biased region" description="Polar residues" evidence="1">
    <location>
        <begin position="253"/>
        <end position="269"/>
    </location>
</feature>
<evidence type="ECO:0000313" key="2">
    <source>
        <dbReference type="EMBL" id="RAS59730.1"/>
    </source>
</evidence>
<evidence type="ECO:0000256" key="1">
    <source>
        <dbReference type="SAM" id="MobiDB-lite"/>
    </source>
</evidence>
<feature type="region of interest" description="Disordered" evidence="1">
    <location>
        <begin position="210"/>
        <end position="287"/>
    </location>
</feature>
<name>A0ABX9DYN0_9PSEU</name>
<evidence type="ECO:0000313" key="3">
    <source>
        <dbReference type="Proteomes" id="UP000248714"/>
    </source>
</evidence>
<keyword evidence="3" id="KW-1185">Reference proteome</keyword>
<proteinExistence type="predicted"/>
<feature type="compositionally biased region" description="Polar residues" evidence="1">
    <location>
        <begin position="36"/>
        <end position="54"/>
    </location>
</feature>
<reference evidence="2 3" key="1">
    <citation type="submission" date="2018-06" db="EMBL/GenBank/DDBJ databases">
        <title>Genomic Encyclopedia of Type Strains, Phase IV (KMG-IV): sequencing the most valuable type-strain genomes for metagenomic binning, comparative biology and taxonomic classification.</title>
        <authorList>
            <person name="Goeker M."/>
        </authorList>
    </citation>
    <scope>NUCLEOTIDE SEQUENCE [LARGE SCALE GENOMIC DNA]</scope>
    <source>
        <strain evidence="2 3">DSM 45479</strain>
    </source>
</reference>
<sequence length="327" mass="36182">MATEPCMRWVKRWGFSGPARIATPAGTRTRWRSSQKRWASLSTARIGTSATTTKPKSRPRGAAPPRLAKIVTTSRSSTPTAGCCEALGVRVQRGSQHQDRSRSMHRLRREALGLGPREDRNSRRHPRRAGRRRSVRPREDCNEQYQYRIPAERAGSAGPPCSARIATTRTLQPRRSTPRQRRAFALVENRNKGTHDDFHVGVVQQRRAFALGEDRNDVTSNRPTGQHGEPPRRSGPARTQAQQGSAGCPYSVDATTLSSRGTSMTSRQRWASVPSVDRSENTEIEADIPLEPWVFEPGKDRNIRSASVAPSSPAAAPVEDRNIGSSP</sequence>
<accession>A0ABX9DYN0</accession>
<dbReference type="EMBL" id="QLTT01000013">
    <property type="protein sequence ID" value="RAS59730.1"/>
    <property type="molecule type" value="Genomic_DNA"/>
</dbReference>